<reference evidence="3" key="3">
    <citation type="submission" date="2015-06" db="UniProtKB">
        <authorList>
            <consortium name="EnsemblMetazoa"/>
        </authorList>
    </citation>
    <scope>IDENTIFICATION</scope>
</reference>
<evidence type="ECO:0000256" key="1">
    <source>
        <dbReference type="SAM" id="MobiDB-lite"/>
    </source>
</evidence>
<dbReference type="EnsemblMetazoa" id="HelroT172295">
    <property type="protein sequence ID" value="HelroP172295"/>
    <property type="gene ID" value="HelroG172295"/>
</dbReference>
<feature type="region of interest" description="Disordered" evidence="1">
    <location>
        <begin position="151"/>
        <end position="180"/>
    </location>
</feature>
<evidence type="ECO:0000313" key="3">
    <source>
        <dbReference type="EnsemblMetazoa" id="HelroP172295"/>
    </source>
</evidence>
<dbReference type="GeneID" id="20203966"/>
<keyword evidence="4" id="KW-1185">Reference proteome</keyword>
<organism evidence="3 4">
    <name type="scientific">Helobdella robusta</name>
    <name type="common">Californian leech</name>
    <dbReference type="NCBI Taxonomy" id="6412"/>
    <lineage>
        <taxon>Eukaryota</taxon>
        <taxon>Metazoa</taxon>
        <taxon>Spiralia</taxon>
        <taxon>Lophotrochozoa</taxon>
        <taxon>Annelida</taxon>
        <taxon>Clitellata</taxon>
        <taxon>Hirudinea</taxon>
        <taxon>Rhynchobdellida</taxon>
        <taxon>Glossiphoniidae</taxon>
        <taxon>Helobdella</taxon>
    </lineage>
</organism>
<dbReference type="AlphaFoldDB" id="T1F567"/>
<reference evidence="2 4" key="2">
    <citation type="journal article" date="2013" name="Nature">
        <title>Insights into bilaterian evolution from three spiralian genomes.</title>
        <authorList>
            <person name="Simakov O."/>
            <person name="Marletaz F."/>
            <person name="Cho S.J."/>
            <person name="Edsinger-Gonzales E."/>
            <person name="Havlak P."/>
            <person name="Hellsten U."/>
            <person name="Kuo D.H."/>
            <person name="Larsson T."/>
            <person name="Lv J."/>
            <person name="Arendt D."/>
            <person name="Savage R."/>
            <person name="Osoegawa K."/>
            <person name="de Jong P."/>
            <person name="Grimwood J."/>
            <person name="Chapman J.A."/>
            <person name="Shapiro H."/>
            <person name="Aerts A."/>
            <person name="Otillar R.P."/>
            <person name="Terry A.Y."/>
            <person name="Boore J.L."/>
            <person name="Grigoriev I.V."/>
            <person name="Lindberg D.R."/>
            <person name="Seaver E.C."/>
            <person name="Weisblat D.A."/>
            <person name="Putnam N.H."/>
            <person name="Rokhsar D.S."/>
        </authorList>
    </citation>
    <scope>NUCLEOTIDE SEQUENCE</scope>
</reference>
<dbReference type="EMBL" id="AMQM01004148">
    <property type="status" value="NOT_ANNOTATED_CDS"/>
    <property type="molecule type" value="Genomic_DNA"/>
</dbReference>
<proteinExistence type="predicted"/>
<sequence>MSKHVCSLFGNAPLKPEIGGVWLHSHMTKTATATSSVAAVVSAVAATTSAAAATGNELRAVHPGDRKCPWVIQGHRGQRINVSLIILHRRLDGDEEEDDDDDVDGDDNNDGEMTSSRCPDMRIVVKDSKKIIGCPYLDIKDAKISKARSRDQINNNNNNNSNNNNINNNNNIISDTKNHLNNNNNIKKDDNDENDVMVVTCNSNSSLVYRLSFDHDVIFYTDVIVISCGRWFKAFHGPKSRININNINNININNININNININNNNIFNCSQIKLVFCGSNYNYYNNYNNNYYNYYNYDNSYNYYYYYNYDNSNYNHYNNDNNRFIIIIIADVSAINTRIETGKCH</sequence>
<dbReference type="CTD" id="20203966"/>
<feature type="region of interest" description="Disordered" evidence="1">
    <location>
        <begin position="93"/>
        <end position="120"/>
    </location>
</feature>
<protein>
    <submittedName>
        <fullName evidence="2 3">Uncharacterized protein</fullName>
    </submittedName>
</protein>
<dbReference type="Proteomes" id="UP000015101">
    <property type="component" value="Unassembled WGS sequence"/>
</dbReference>
<name>T1F567_HELRO</name>
<dbReference type="RefSeq" id="XP_009017209.1">
    <property type="nucleotide sequence ID" value="XM_009018961.1"/>
</dbReference>
<evidence type="ECO:0000313" key="4">
    <source>
        <dbReference type="Proteomes" id="UP000015101"/>
    </source>
</evidence>
<dbReference type="KEGG" id="hro:HELRODRAFT_172295"/>
<gene>
    <name evidence="3" type="primary">20203966</name>
    <name evidence="2" type="ORF">HELRODRAFT_172295</name>
</gene>
<dbReference type="HOGENOM" id="CLU_802346_0_0_1"/>
<reference evidence="4" key="1">
    <citation type="submission" date="2012-12" db="EMBL/GenBank/DDBJ databases">
        <authorList>
            <person name="Hellsten U."/>
            <person name="Grimwood J."/>
            <person name="Chapman J.A."/>
            <person name="Shapiro H."/>
            <person name="Aerts A."/>
            <person name="Otillar R.P."/>
            <person name="Terry A.Y."/>
            <person name="Boore J.L."/>
            <person name="Simakov O."/>
            <person name="Marletaz F."/>
            <person name="Cho S.-J."/>
            <person name="Edsinger-Gonzales E."/>
            <person name="Havlak P."/>
            <person name="Kuo D.-H."/>
            <person name="Larsson T."/>
            <person name="Lv J."/>
            <person name="Arendt D."/>
            <person name="Savage R."/>
            <person name="Osoegawa K."/>
            <person name="de Jong P."/>
            <person name="Lindberg D.R."/>
            <person name="Seaver E.C."/>
            <person name="Weisblat D.A."/>
            <person name="Putnam N.H."/>
            <person name="Grigoriev I.V."/>
            <person name="Rokhsar D.S."/>
        </authorList>
    </citation>
    <scope>NUCLEOTIDE SEQUENCE</scope>
</reference>
<dbReference type="InParanoid" id="T1F567"/>
<dbReference type="EMBL" id="KB096457">
    <property type="protein sequence ID" value="ESO04630.1"/>
    <property type="molecule type" value="Genomic_DNA"/>
</dbReference>
<feature type="compositionally biased region" description="Low complexity" evidence="1">
    <location>
        <begin position="153"/>
        <end position="180"/>
    </location>
</feature>
<evidence type="ECO:0000313" key="2">
    <source>
        <dbReference type="EMBL" id="ESO04630.1"/>
    </source>
</evidence>
<accession>T1F567</accession>
<feature type="compositionally biased region" description="Acidic residues" evidence="1">
    <location>
        <begin position="93"/>
        <end position="110"/>
    </location>
</feature>